<feature type="domain" description="Ribbon-helix-helix protein CopG" evidence="2">
    <location>
        <begin position="5"/>
        <end position="36"/>
    </location>
</feature>
<dbReference type="EMBL" id="CP002159">
    <property type="protein sequence ID" value="ADL56144.1"/>
    <property type="molecule type" value="Genomic_DNA"/>
</dbReference>
<gene>
    <name evidence="3" type="ordered locus">Galf_2139</name>
</gene>
<evidence type="ECO:0000313" key="4">
    <source>
        <dbReference type="Proteomes" id="UP000001235"/>
    </source>
</evidence>
<evidence type="ECO:0000313" key="3">
    <source>
        <dbReference type="EMBL" id="ADL56144.1"/>
    </source>
</evidence>
<dbReference type="Pfam" id="PF01402">
    <property type="entry name" value="RHH_1"/>
    <property type="match status" value="1"/>
</dbReference>
<sequence length="129" mass="14735">MSKHTSIRLQPAELAHVREQAIRLGVSQAEIIRQSIWRDAAVAEIRDETKAAVQKEFDMLFAKLAVEFETEVESMKIEIETLRQESVVNLSETEDQLIKAIEESRESNKNNLKIVGNSLMVEIQKLTNK</sequence>
<dbReference type="AlphaFoldDB" id="D9SII1"/>
<dbReference type="RefSeq" id="WP_013294076.1">
    <property type="nucleotide sequence ID" value="NC_014394.1"/>
</dbReference>
<dbReference type="KEGG" id="gca:Galf_2139"/>
<keyword evidence="1" id="KW-0175">Coiled coil</keyword>
<keyword evidence="4" id="KW-1185">Reference proteome</keyword>
<dbReference type="GO" id="GO:0006355">
    <property type="term" value="P:regulation of DNA-templated transcription"/>
    <property type="evidence" value="ECO:0007669"/>
    <property type="project" value="InterPro"/>
</dbReference>
<dbReference type="HOGENOM" id="CLU_1945644_0_0_4"/>
<feature type="coiled-coil region" evidence="1">
    <location>
        <begin position="65"/>
        <end position="110"/>
    </location>
</feature>
<protein>
    <recommendedName>
        <fullName evidence="2">Ribbon-helix-helix protein CopG domain-containing protein</fullName>
    </recommendedName>
</protein>
<proteinExistence type="predicted"/>
<dbReference type="InterPro" id="IPR002145">
    <property type="entry name" value="CopG"/>
</dbReference>
<evidence type="ECO:0000259" key="2">
    <source>
        <dbReference type="Pfam" id="PF01402"/>
    </source>
</evidence>
<evidence type="ECO:0000256" key="1">
    <source>
        <dbReference type="SAM" id="Coils"/>
    </source>
</evidence>
<organism evidence="3 4">
    <name type="scientific">Gallionella capsiferriformans (strain ES-2)</name>
    <name type="common">Gallionella ferruginea capsiferriformans (strain ES-2)</name>
    <dbReference type="NCBI Taxonomy" id="395494"/>
    <lineage>
        <taxon>Bacteria</taxon>
        <taxon>Pseudomonadati</taxon>
        <taxon>Pseudomonadota</taxon>
        <taxon>Betaproteobacteria</taxon>
        <taxon>Nitrosomonadales</taxon>
        <taxon>Gallionellaceae</taxon>
        <taxon>Gallionella</taxon>
    </lineage>
</organism>
<reference evidence="3 4" key="1">
    <citation type="submission" date="2010-08" db="EMBL/GenBank/DDBJ databases">
        <title>Complete sequence of Gallionella capsiferriformans ES-2.</title>
        <authorList>
            <consortium name="US DOE Joint Genome Institute"/>
            <person name="Lucas S."/>
            <person name="Copeland A."/>
            <person name="Lapidus A."/>
            <person name="Cheng J.-F."/>
            <person name="Bruce D."/>
            <person name="Goodwin L."/>
            <person name="Pitluck S."/>
            <person name="Chertkov O."/>
            <person name="Davenport K.W."/>
            <person name="Detter J.C."/>
            <person name="Han C."/>
            <person name="Tapia R."/>
            <person name="Land M."/>
            <person name="Hauser L."/>
            <person name="Chang Y.-J."/>
            <person name="Jeffries C."/>
            <person name="Kyrpides N."/>
            <person name="Ivanova N."/>
            <person name="Mikhailova N."/>
            <person name="Shelobolina E.S."/>
            <person name="Picardal F."/>
            <person name="Roden E."/>
            <person name="Emerson D."/>
            <person name="Woyke T."/>
        </authorList>
    </citation>
    <scope>NUCLEOTIDE SEQUENCE [LARGE SCALE GENOMIC DNA]</scope>
    <source>
        <strain evidence="3 4">ES-2</strain>
    </source>
</reference>
<accession>D9SII1</accession>
<name>D9SII1_GALCS</name>
<dbReference type="Proteomes" id="UP000001235">
    <property type="component" value="Chromosome"/>
</dbReference>